<organism evidence="1 2">
    <name type="scientific">Armillaria ostoyae</name>
    <name type="common">Armillaria root rot fungus</name>
    <dbReference type="NCBI Taxonomy" id="47428"/>
    <lineage>
        <taxon>Eukaryota</taxon>
        <taxon>Fungi</taxon>
        <taxon>Dikarya</taxon>
        <taxon>Basidiomycota</taxon>
        <taxon>Agaricomycotina</taxon>
        <taxon>Agaricomycetes</taxon>
        <taxon>Agaricomycetidae</taxon>
        <taxon>Agaricales</taxon>
        <taxon>Marasmiineae</taxon>
        <taxon>Physalacriaceae</taxon>
        <taxon>Armillaria</taxon>
    </lineage>
</organism>
<dbReference type="Proteomes" id="UP000219338">
    <property type="component" value="Unassembled WGS sequence"/>
</dbReference>
<evidence type="ECO:0000313" key="2">
    <source>
        <dbReference type="Proteomes" id="UP000219338"/>
    </source>
</evidence>
<reference evidence="2" key="1">
    <citation type="journal article" date="2017" name="Nat. Ecol. Evol.">
        <title>Genome expansion and lineage-specific genetic innovations in the forest pathogenic fungi Armillaria.</title>
        <authorList>
            <person name="Sipos G."/>
            <person name="Prasanna A.N."/>
            <person name="Walter M.C."/>
            <person name="O'Connor E."/>
            <person name="Balint B."/>
            <person name="Krizsan K."/>
            <person name="Kiss B."/>
            <person name="Hess J."/>
            <person name="Varga T."/>
            <person name="Slot J."/>
            <person name="Riley R."/>
            <person name="Boka B."/>
            <person name="Rigling D."/>
            <person name="Barry K."/>
            <person name="Lee J."/>
            <person name="Mihaltcheva S."/>
            <person name="LaButti K."/>
            <person name="Lipzen A."/>
            <person name="Waldron R."/>
            <person name="Moloney N.M."/>
            <person name="Sperisen C."/>
            <person name="Kredics L."/>
            <person name="Vagvoelgyi C."/>
            <person name="Patrignani A."/>
            <person name="Fitzpatrick D."/>
            <person name="Nagy I."/>
            <person name="Doyle S."/>
            <person name="Anderson J.B."/>
            <person name="Grigoriev I.V."/>
            <person name="Gueldener U."/>
            <person name="Muensterkoetter M."/>
            <person name="Nagy L.G."/>
        </authorList>
    </citation>
    <scope>NUCLEOTIDE SEQUENCE [LARGE SCALE GENOMIC DNA]</scope>
    <source>
        <strain evidence="2">C18/9</strain>
    </source>
</reference>
<evidence type="ECO:0000313" key="1">
    <source>
        <dbReference type="EMBL" id="SJK98451.1"/>
    </source>
</evidence>
<name>A0A284QPU4_ARMOS</name>
<dbReference type="AlphaFoldDB" id="A0A284QPU4"/>
<accession>A0A284QPU4</accession>
<gene>
    <name evidence="1" type="ORF">ARMOST_01719</name>
</gene>
<dbReference type="EMBL" id="FUEG01000001">
    <property type="protein sequence ID" value="SJK98451.1"/>
    <property type="molecule type" value="Genomic_DNA"/>
</dbReference>
<protein>
    <submittedName>
        <fullName evidence="1">Uncharacterized protein</fullName>
    </submittedName>
</protein>
<keyword evidence="2" id="KW-1185">Reference proteome</keyword>
<sequence>MRLEGSGRILLSSGEGRIFRSPPHVPRPARFLVLTNLSNTPFSKSRHDQNDNLSNLEQYFTPSVPTASRIKLSNTPLMPVQASSESDTRAGTYPSIASAFGVTI</sequence>
<proteinExistence type="predicted"/>